<proteinExistence type="predicted"/>
<dbReference type="EMBL" id="SDPQ02000003">
    <property type="protein sequence ID" value="KAA1395204.1"/>
    <property type="molecule type" value="Genomic_DNA"/>
</dbReference>
<evidence type="ECO:0000313" key="2">
    <source>
        <dbReference type="Proteomes" id="UP000380867"/>
    </source>
</evidence>
<dbReference type="AlphaFoldDB" id="A0A5M4FA34"/>
<protein>
    <recommendedName>
        <fullName evidence="3">DUF3352 domain-containing protein</fullName>
    </recommendedName>
</protein>
<reference evidence="1" key="1">
    <citation type="submission" date="2019-09" db="EMBL/GenBank/DDBJ databases">
        <authorList>
            <person name="Li J."/>
        </authorList>
    </citation>
    <scope>NUCLEOTIDE SEQUENCE [LARGE SCALE GENOMIC DNA]</scope>
    <source>
        <strain evidence="1">JCM 14732</strain>
    </source>
</reference>
<dbReference type="OrthoDB" id="3772356at2"/>
<dbReference type="Proteomes" id="UP000380867">
    <property type="component" value="Unassembled WGS sequence"/>
</dbReference>
<keyword evidence="2" id="KW-1185">Reference proteome</keyword>
<comment type="caution">
    <text evidence="1">The sequence shown here is derived from an EMBL/GenBank/DDBJ whole genome shotgun (WGS) entry which is preliminary data.</text>
</comment>
<evidence type="ECO:0000313" key="1">
    <source>
        <dbReference type="EMBL" id="KAA1395204.1"/>
    </source>
</evidence>
<gene>
    <name evidence="1" type="ORF">ESP70_013595</name>
</gene>
<evidence type="ECO:0008006" key="3">
    <source>
        <dbReference type="Google" id="ProtNLM"/>
    </source>
</evidence>
<accession>A0A5M4FA34</accession>
<dbReference type="RefSeq" id="WP_149689871.1">
    <property type="nucleotide sequence ID" value="NZ_SDPQ02000003.1"/>
</dbReference>
<organism evidence="1 2">
    <name type="scientific">Aeromicrobium ginsengisoli</name>
    <dbReference type="NCBI Taxonomy" id="363867"/>
    <lineage>
        <taxon>Bacteria</taxon>
        <taxon>Bacillati</taxon>
        <taxon>Actinomycetota</taxon>
        <taxon>Actinomycetes</taxon>
        <taxon>Propionibacteriales</taxon>
        <taxon>Nocardioidaceae</taxon>
        <taxon>Aeromicrobium</taxon>
    </lineage>
</organism>
<name>A0A5M4FA34_9ACTN</name>
<sequence>MDGMRLRLVLIAVVVPLLVIAGAIAGGRWAGSTVSADARSALTSALDTLPADTQVAGFTDWSRIRTVLGVGSTTAADRAALTDDASLRDLSTRSVLGQYTEQLHDAYGWSPADLEWEVYGQAGDGSVMVARLDGSISFGSVRSHLKELGYSRNGDVWTIDKDSPAVRSEFASTLAAVTLVAGQRLIVAADRPAYATAVLKTIHRGAPSLLSVRSAADVAGSLGGADTALLQTGGFACQSTSLRDAGADVRAQARAAIDRSGALAKPTFAGRALDAGSKRSETMRFALAFRSPTAAANQIEVRRALATGPFIGRSGRVEESLVLRSAAVRGSTAVLRFRHDPDSTAYMTGDGPLLFAACPL</sequence>